<dbReference type="AlphaFoldDB" id="A0A4Y2H1J2"/>
<accession>A0A4Y2H1J2</accession>
<organism evidence="1 2">
    <name type="scientific">Araneus ventricosus</name>
    <name type="common">Orbweaver spider</name>
    <name type="synonym">Epeira ventricosa</name>
    <dbReference type="NCBI Taxonomy" id="182803"/>
    <lineage>
        <taxon>Eukaryota</taxon>
        <taxon>Metazoa</taxon>
        <taxon>Ecdysozoa</taxon>
        <taxon>Arthropoda</taxon>
        <taxon>Chelicerata</taxon>
        <taxon>Arachnida</taxon>
        <taxon>Araneae</taxon>
        <taxon>Araneomorphae</taxon>
        <taxon>Entelegynae</taxon>
        <taxon>Araneoidea</taxon>
        <taxon>Araneidae</taxon>
        <taxon>Araneus</taxon>
    </lineage>
</organism>
<reference evidence="1 2" key="1">
    <citation type="journal article" date="2019" name="Sci. Rep.">
        <title>Orb-weaving spider Araneus ventricosus genome elucidates the spidroin gene catalogue.</title>
        <authorList>
            <person name="Kono N."/>
            <person name="Nakamura H."/>
            <person name="Ohtoshi R."/>
            <person name="Moran D.A.P."/>
            <person name="Shinohara A."/>
            <person name="Yoshida Y."/>
            <person name="Fujiwara M."/>
            <person name="Mori M."/>
            <person name="Tomita M."/>
            <person name="Arakawa K."/>
        </authorList>
    </citation>
    <scope>NUCLEOTIDE SEQUENCE [LARGE SCALE GENOMIC DNA]</scope>
</reference>
<comment type="caution">
    <text evidence="1">The sequence shown here is derived from an EMBL/GenBank/DDBJ whole genome shotgun (WGS) entry which is preliminary data.</text>
</comment>
<name>A0A4Y2H1J2_ARAVE</name>
<evidence type="ECO:0000313" key="2">
    <source>
        <dbReference type="Proteomes" id="UP000499080"/>
    </source>
</evidence>
<dbReference type="Proteomes" id="UP000499080">
    <property type="component" value="Unassembled WGS sequence"/>
</dbReference>
<dbReference type="EMBL" id="BGPR01001687">
    <property type="protein sequence ID" value="GBM59543.1"/>
    <property type="molecule type" value="Genomic_DNA"/>
</dbReference>
<protein>
    <submittedName>
        <fullName evidence="1">Uncharacterized protein</fullName>
    </submittedName>
</protein>
<sequence>MAKIELKPAGVTSPKLSRIRPVMWGGQTPIDPFGDQLFTRNINSLCLCLRLGEINWRIAIVEVDGLCQSIILQYISNMEGGGRQATIDDIPKGNRLSNEMEIVEIGTVVEAGDLVTVSPYRESTVK</sequence>
<keyword evidence="2" id="KW-1185">Reference proteome</keyword>
<evidence type="ECO:0000313" key="1">
    <source>
        <dbReference type="EMBL" id="GBM59543.1"/>
    </source>
</evidence>
<proteinExistence type="predicted"/>
<gene>
    <name evidence="1" type="ORF">AVEN_63058_1</name>
</gene>